<dbReference type="EMBL" id="JBBPFD010000021">
    <property type="protein sequence ID" value="KAK7882283.1"/>
    <property type="molecule type" value="Genomic_DNA"/>
</dbReference>
<keyword evidence="2" id="KW-1185">Reference proteome</keyword>
<sequence length="253" mass="27672">MRFTLDHWEQLTLSRSRRKFTSGDVTAARDEQVFLPVSSCVFACVWPDSSLTLLQAGSAALHTTTQHGSTLLQQHNTSESDTPTLTKTLQNTTFVRGRGSDGEGSVVPGLELGARNSLRNISMMWLTQSGPELEEQVQLEVETEEREHELIHKLRQKPADALSSGSSKAALHKHCPEAVSDSTHGCPGLRGSPLKSEDRADPLFPELKYTAAVLDGAVTQRGVFGSAVCERNKHFLTIDELEDTSFICSSLVP</sequence>
<comment type="caution">
    <text evidence="1">The sequence shown here is derived from an EMBL/GenBank/DDBJ whole genome shotgun (WGS) entry which is preliminary data.</text>
</comment>
<evidence type="ECO:0000313" key="2">
    <source>
        <dbReference type="Proteomes" id="UP001460270"/>
    </source>
</evidence>
<gene>
    <name evidence="1" type="ORF">WMY93_028457</name>
</gene>
<accession>A0AAW0MV49</accession>
<dbReference type="Proteomes" id="UP001460270">
    <property type="component" value="Unassembled WGS sequence"/>
</dbReference>
<name>A0AAW0MV49_9GOBI</name>
<evidence type="ECO:0000313" key="1">
    <source>
        <dbReference type="EMBL" id="KAK7882283.1"/>
    </source>
</evidence>
<reference evidence="2" key="1">
    <citation type="submission" date="2024-04" db="EMBL/GenBank/DDBJ databases">
        <title>Salinicola lusitanus LLJ914,a marine bacterium isolated from the Okinawa Trough.</title>
        <authorList>
            <person name="Li J."/>
        </authorList>
    </citation>
    <scope>NUCLEOTIDE SEQUENCE [LARGE SCALE GENOMIC DNA]</scope>
</reference>
<organism evidence="1 2">
    <name type="scientific">Mugilogobius chulae</name>
    <name type="common">yellowstripe goby</name>
    <dbReference type="NCBI Taxonomy" id="88201"/>
    <lineage>
        <taxon>Eukaryota</taxon>
        <taxon>Metazoa</taxon>
        <taxon>Chordata</taxon>
        <taxon>Craniata</taxon>
        <taxon>Vertebrata</taxon>
        <taxon>Euteleostomi</taxon>
        <taxon>Actinopterygii</taxon>
        <taxon>Neopterygii</taxon>
        <taxon>Teleostei</taxon>
        <taxon>Neoteleostei</taxon>
        <taxon>Acanthomorphata</taxon>
        <taxon>Gobiaria</taxon>
        <taxon>Gobiiformes</taxon>
        <taxon>Gobioidei</taxon>
        <taxon>Gobiidae</taxon>
        <taxon>Gobionellinae</taxon>
        <taxon>Mugilogobius</taxon>
    </lineage>
</organism>
<dbReference type="AlphaFoldDB" id="A0AAW0MV49"/>
<proteinExistence type="predicted"/>
<protein>
    <submittedName>
        <fullName evidence="1">Uncharacterized protein</fullName>
    </submittedName>
</protein>